<dbReference type="EMBL" id="JACGWJ010000029">
    <property type="protein sequence ID" value="KAL0303176.1"/>
    <property type="molecule type" value="Genomic_DNA"/>
</dbReference>
<feature type="region of interest" description="Disordered" evidence="1">
    <location>
        <begin position="79"/>
        <end position="99"/>
    </location>
</feature>
<reference evidence="2" key="1">
    <citation type="submission" date="2020-06" db="EMBL/GenBank/DDBJ databases">
        <authorList>
            <person name="Li T."/>
            <person name="Hu X."/>
            <person name="Zhang T."/>
            <person name="Song X."/>
            <person name="Zhang H."/>
            <person name="Dai N."/>
            <person name="Sheng W."/>
            <person name="Hou X."/>
            <person name="Wei L."/>
        </authorList>
    </citation>
    <scope>NUCLEOTIDE SEQUENCE</scope>
    <source>
        <strain evidence="2">G02</strain>
        <tissue evidence="2">Leaf</tissue>
    </source>
</reference>
<organism evidence="2">
    <name type="scientific">Sesamum radiatum</name>
    <name type="common">Black benniseed</name>
    <dbReference type="NCBI Taxonomy" id="300843"/>
    <lineage>
        <taxon>Eukaryota</taxon>
        <taxon>Viridiplantae</taxon>
        <taxon>Streptophyta</taxon>
        <taxon>Embryophyta</taxon>
        <taxon>Tracheophyta</taxon>
        <taxon>Spermatophyta</taxon>
        <taxon>Magnoliopsida</taxon>
        <taxon>eudicotyledons</taxon>
        <taxon>Gunneridae</taxon>
        <taxon>Pentapetalae</taxon>
        <taxon>asterids</taxon>
        <taxon>lamiids</taxon>
        <taxon>Lamiales</taxon>
        <taxon>Pedaliaceae</taxon>
        <taxon>Sesamum</taxon>
    </lineage>
</organism>
<comment type="caution">
    <text evidence="2">The sequence shown here is derived from an EMBL/GenBank/DDBJ whole genome shotgun (WGS) entry which is preliminary data.</text>
</comment>
<protein>
    <submittedName>
        <fullName evidence="2">Uncharacterized protein</fullName>
    </submittedName>
</protein>
<accession>A0AAW2KAT4</accession>
<proteinExistence type="predicted"/>
<evidence type="ECO:0000313" key="2">
    <source>
        <dbReference type="EMBL" id="KAL0303176.1"/>
    </source>
</evidence>
<feature type="compositionally biased region" description="Polar residues" evidence="1">
    <location>
        <begin position="81"/>
        <end position="90"/>
    </location>
</feature>
<dbReference type="AlphaFoldDB" id="A0AAW2KAT4"/>
<gene>
    <name evidence="2" type="ORF">Sradi_6185700</name>
</gene>
<reference evidence="2" key="2">
    <citation type="journal article" date="2024" name="Plant">
        <title>Genomic evolution and insights into agronomic trait innovations of Sesamum species.</title>
        <authorList>
            <person name="Miao H."/>
            <person name="Wang L."/>
            <person name="Qu L."/>
            <person name="Liu H."/>
            <person name="Sun Y."/>
            <person name="Le M."/>
            <person name="Wang Q."/>
            <person name="Wei S."/>
            <person name="Zheng Y."/>
            <person name="Lin W."/>
            <person name="Duan Y."/>
            <person name="Cao H."/>
            <person name="Xiong S."/>
            <person name="Wang X."/>
            <person name="Wei L."/>
            <person name="Li C."/>
            <person name="Ma Q."/>
            <person name="Ju M."/>
            <person name="Zhao R."/>
            <person name="Li G."/>
            <person name="Mu C."/>
            <person name="Tian Q."/>
            <person name="Mei H."/>
            <person name="Zhang T."/>
            <person name="Gao T."/>
            <person name="Zhang H."/>
        </authorList>
    </citation>
    <scope>NUCLEOTIDE SEQUENCE</scope>
    <source>
        <strain evidence="2">G02</strain>
    </source>
</reference>
<evidence type="ECO:0000256" key="1">
    <source>
        <dbReference type="SAM" id="MobiDB-lite"/>
    </source>
</evidence>
<name>A0AAW2KAT4_SESRA</name>
<sequence length="99" mass="11081">MGYKTVDAVFLGYVETNYALRFLVIKSEILSIEVNTIVEFRDDVFQEDAFPMRTGIPSSISLDDSLASTSIPEHVEKMTNVGVNPNSTSLTHEKLDEPR</sequence>